<dbReference type="Pfam" id="PF12840">
    <property type="entry name" value="HTH_20"/>
    <property type="match status" value="1"/>
</dbReference>
<keyword evidence="2" id="KW-1185">Reference proteome</keyword>
<reference evidence="1 2" key="1">
    <citation type="journal article" date="2015" name="Genome Announc.">
        <title>Genome Assemblies of Three Soil-Associated Devosia species: D. insulae, D. limi, and D. soli.</title>
        <authorList>
            <person name="Hassan Y.I."/>
            <person name="Lepp D."/>
            <person name="Zhou T."/>
        </authorList>
    </citation>
    <scope>NUCLEOTIDE SEQUENCE [LARGE SCALE GENOMIC DNA]</scope>
    <source>
        <strain evidence="1 2">DS-56</strain>
    </source>
</reference>
<dbReference type="EMBL" id="LAJE02000155">
    <property type="protein sequence ID" value="OEO31547.1"/>
    <property type="molecule type" value="Genomic_DNA"/>
</dbReference>
<dbReference type="Proteomes" id="UP000095463">
    <property type="component" value="Unassembled WGS sequence"/>
</dbReference>
<evidence type="ECO:0000313" key="2">
    <source>
        <dbReference type="Proteomes" id="UP000095463"/>
    </source>
</evidence>
<proteinExistence type="predicted"/>
<evidence type="ECO:0008006" key="3">
    <source>
        <dbReference type="Google" id="ProtNLM"/>
    </source>
</evidence>
<dbReference type="Gene3D" id="1.10.10.10">
    <property type="entry name" value="Winged helix-like DNA-binding domain superfamily/Winged helix DNA-binding domain"/>
    <property type="match status" value="1"/>
</dbReference>
<accession>A0A1E5XSG4</accession>
<comment type="caution">
    <text evidence="1">The sequence shown here is derived from an EMBL/GenBank/DDBJ whole genome shotgun (WGS) entry which is preliminary data.</text>
</comment>
<dbReference type="InterPro" id="IPR036388">
    <property type="entry name" value="WH-like_DNA-bd_sf"/>
</dbReference>
<dbReference type="InterPro" id="IPR036390">
    <property type="entry name" value="WH_DNA-bd_sf"/>
</dbReference>
<organism evidence="1 2">
    <name type="scientific">Devosia insulae DS-56</name>
    <dbReference type="NCBI Taxonomy" id="1116389"/>
    <lineage>
        <taxon>Bacteria</taxon>
        <taxon>Pseudomonadati</taxon>
        <taxon>Pseudomonadota</taxon>
        <taxon>Alphaproteobacteria</taxon>
        <taxon>Hyphomicrobiales</taxon>
        <taxon>Devosiaceae</taxon>
        <taxon>Devosia</taxon>
    </lineage>
</organism>
<name>A0A1E5XSG4_9HYPH</name>
<dbReference type="SUPFAM" id="SSF46785">
    <property type="entry name" value="Winged helix' DNA-binding domain"/>
    <property type="match status" value="1"/>
</dbReference>
<evidence type="ECO:0000313" key="1">
    <source>
        <dbReference type="EMBL" id="OEO31547.1"/>
    </source>
</evidence>
<protein>
    <recommendedName>
        <fullName evidence="3">HTH arsR-type domain-containing protein</fullName>
    </recommendedName>
</protein>
<dbReference type="AlphaFoldDB" id="A0A1E5XSG4"/>
<sequence>MTPALIEDATKARQAMTPLRLKLLVLLREPGSAATLAVALELPRQKVGYHLHALEKAGLVMPAGTRQRRGFTERLFVARAGSFVVDPSIFGVPPAVEKQDRFAAEHLVARSAETVREVTRMQAAAADEGVRLLTFTIEADIGFAAPQDIEAFAERLTAMVAGLAEEFAPKGEGRRYRVMIGGHPAIKGKPTGRIN</sequence>
<gene>
    <name evidence="1" type="ORF">VW23_015835</name>
</gene>